<keyword evidence="3" id="KW-1185">Reference proteome</keyword>
<evidence type="ECO:0000256" key="1">
    <source>
        <dbReference type="SAM" id="MobiDB-lite"/>
    </source>
</evidence>
<sequence>MAGHGPLPVPRAMAGRGTDRGRVPALSIQDAGGVPKSQVGIFNGGRLSCRSVLTRFASLSPMALQWRAASSGRPLPGQQAARRPVPRPRGGRFPHHGQRWHHASPDRRGPGVWDVRSGWKSVFLALRASW</sequence>
<evidence type="ECO:0000313" key="3">
    <source>
        <dbReference type="Proteomes" id="UP001519538"/>
    </source>
</evidence>
<reference evidence="2 3" key="1">
    <citation type="journal article" date="2021" name="Astrobiology">
        <title>Bacterial Cellulose Retains Robustness but Its Synthesis Declines After Exposure to a Mars-Like Environment Simulated Outside the International Space Station.</title>
        <authorList>
            <person name="Orlovska I."/>
            <person name="Podolich O."/>
            <person name="Kukharenko O."/>
            <person name="Zaets I."/>
            <person name="Reva O."/>
            <person name="Khirunenko L."/>
            <person name="Zmejkoski D."/>
            <person name="Rogalsky S."/>
            <person name="Barh D."/>
            <person name="Tiwari S."/>
            <person name="Kumavath R."/>
            <person name="Goes-Neto A."/>
            <person name="Azevedo V."/>
            <person name="Brenig B."/>
            <person name="Ghosh P."/>
            <person name="de Vera J.P."/>
            <person name="Kozyrovska N."/>
        </authorList>
    </citation>
    <scope>NUCLEOTIDE SEQUENCE [LARGE SCALE GENOMIC DNA]</scope>
    <source>
        <strain evidence="2 3">IMBG 311</strain>
    </source>
</reference>
<feature type="region of interest" description="Disordered" evidence="1">
    <location>
        <begin position="69"/>
        <end position="110"/>
    </location>
</feature>
<dbReference type="RefSeq" id="WP_214165862.1">
    <property type="nucleotide sequence ID" value="NZ_JABLUU010000014.1"/>
</dbReference>
<feature type="region of interest" description="Disordered" evidence="1">
    <location>
        <begin position="1"/>
        <end position="20"/>
    </location>
</feature>
<protein>
    <submittedName>
        <fullName evidence="2">Uncharacterized protein</fullName>
    </submittedName>
</protein>
<gene>
    <name evidence="2" type="ORF">HNO79_12090</name>
</gene>
<feature type="compositionally biased region" description="Basic residues" evidence="1">
    <location>
        <begin position="84"/>
        <end position="102"/>
    </location>
</feature>
<evidence type="ECO:0000313" key="2">
    <source>
        <dbReference type="EMBL" id="MBT0676120.1"/>
    </source>
</evidence>
<dbReference type="EMBL" id="JABLUU010000014">
    <property type="protein sequence ID" value="MBT0676120.1"/>
    <property type="molecule type" value="Genomic_DNA"/>
</dbReference>
<accession>A0ABS5SQI7</accession>
<dbReference type="Proteomes" id="UP001519538">
    <property type="component" value="Unassembled WGS sequence"/>
</dbReference>
<comment type="caution">
    <text evidence="2">The sequence shown here is derived from an EMBL/GenBank/DDBJ whole genome shotgun (WGS) entry which is preliminary data.</text>
</comment>
<dbReference type="GeneID" id="79188483"/>
<organism evidence="2 3">
    <name type="scientific">Komagataeibacter oboediens</name>
    <dbReference type="NCBI Taxonomy" id="65958"/>
    <lineage>
        <taxon>Bacteria</taxon>
        <taxon>Pseudomonadati</taxon>
        <taxon>Pseudomonadota</taxon>
        <taxon>Alphaproteobacteria</taxon>
        <taxon>Acetobacterales</taxon>
        <taxon>Acetobacteraceae</taxon>
        <taxon>Komagataeibacter</taxon>
    </lineage>
</organism>
<name>A0ABS5SQI7_9PROT</name>
<proteinExistence type="predicted"/>